<comment type="cofactor">
    <cofactor evidence="1 6">
        <name>FAD</name>
        <dbReference type="ChEBI" id="CHEBI:57692"/>
    </cofactor>
</comment>
<dbReference type="InterPro" id="IPR046373">
    <property type="entry name" value="Acyl-CoA_Oxase/DH_mid-dom_sf"/>
</dbReference>
<dbReference type="InterPro" id="IPR009075">
    <property type="entry name" value="AcylCo_DH/oxidase_C"/>
</dbReference>
<proteinExistence type="inferred from homology"/>
<feature type="domain" description="Acyl-CoA dehydrogenase/oxidase C-terminal" evidence="7">
    <location>
        <begin position="234"/>
        <end position="383"/>
    </location>
</feature>
<feature type="domain" description="Acyl-CoA oxidase/dehydrogenase middle" evidence="8">
    <location>
        <begin position="129"/>
        <end position="221"/>
    </location>
</feature>
<evidence type="ECO:0000256" key="3">
    <source>
        <dbReference type="ARBA" id="ARBA00022630"/>
    </source>
</evidence>
<comment type="similarity">
    <text evidence="2 6">Belongs to the acyl-CoA dehydrogenase family.</text>
</comment>
<evidence type="ECO:0000259" key="7">
    <source>
        <dbReference type="Pfam" id="PF00441"/>
    </source>
</evidence>
<dbReference type="Pfam" id="PF02771">
    <property type="entry name" value="Acyl-CoA_dh_N"/>
    <property type="match status" value="1"/>
</dbReference>
<comment type="caution">
    <text evidence="10">The sequence shown here is derived from an EMBL/GenBank/DDBJ whole genome shotgun (WGS) entry which is preliminary data.</text>
</comment>
<evidence type="ECO:0000256" key="1">
    <source>
        <dbReference type="ARBA" id="ARBA00001974"/>
    </source>
</evidence>
<dbReference type="Gene3D" id="2.40.110.10">
    <property type="entry name" value="Butyryl-CoA Dehydrogenase, subunit A, domain 2"/>
    <property type="match status" value="1"/>
</dbReference>
<keyword evidence="5 6" id="KW-0560">Oxidoreductase</keyword>
<sequence>MRDQAYLDWPFFEPRHRELARDLEAWAKHHLAAHPTQDTDQACRRLVRLLGAGGWTHYAVGGQAYGGVHEQIDTRAVCLIRETLAYHQGLADFAFAMQGLGSGAITLHGSPEQKARYLGPVARGESIAAFALSEPEAGSDVGALCTEARAEGGDYILNGQKTWISNGGIADFYVVFARAPGSQGAKGISAFVVEAGTPGLEVAERLEVIAPHPLARLRFEHCRIPARQRLGEEGQGFKIAMQTLDIFRTSVAAAALGFARRALDEALFRATTRPLFGQTLADFQLTQARLADMAVKIEAAALLTYRAAWLHDQGQRVTQEAAMAKLTATEYAQQVIDGAVQLWGGLGVTRGQVVESLYREIRALRIYEGASEVQQLIIARELLKRYKETQTTKGGTGDGVQRPH</sequence>
<dbReference type="InterPro" id="IPR036250">
    <property type="entry name" value="AcylCo_DH-like_C"/>
</dbReference>
<dbReference type="FunFam" id="1.20.140.10:FF:000001">
    <property type="entry name" value="Acyl-CoA dehydrogenase"/>
    <property type="match status" value="1"/>
</dbReference>
<organism evidence="10">
    <name type="scientific">Meiothermus ruber</name>
    <dbReference type="NCBI Taxonomy" id="277"/>
    <lineage>
        <taxon>Bacteria</taxon>
        <taxon>Thermotogati</taxon>
        <taxon>Deinococcota</taxon>
        <taxon>Deinococci</taxon>
        <taxon>Thermales</taxon>
        <taxon>Thermaceae</taxon>
        <taxon>Meiothermus</taxon>
    </lineage>
</organism>
<dbReference type="SUPFAM" id="SSF56645">
    <property type="entry name" value="Acyl-CoA dehydrogenase NM domain-like"/>
    <property type="match status" value="1"/>
</dbReference>
<dbReference type="PANTHER" id="PTHR43884:SF22">
    <property type="entry name" value="BLR3437 PROTEIN"/>
    <property type="match status" value="1"/>
</dbReference>
<dbReference type="PROSITE" id="PS00072">
    <property type="entry name" value="ACYL_COA_DH_1"/>
    <property type="match status" value="1"/>
</dbReference>
<protein>
    <submittedName>
        <fullName evidence="10">Acyl-CoA dehydrogenase</fullName>
    </submittedName>
</protein>
<dbReference type="InterPro" id="IPR037069">
    <property type="entry name" value="AcylCoA_DH/ox_N_sf"/>
</dbReference>
<dbReference type="Pfam" id="PF02770">
    <property type="entry name" value="Acyl-CoA_dh_M"/>
    <property type="match status" value="1"/>
</dbReference>
<dbReference type="GO" id="GO:0003995">
    <property type="term" value="F:acyl-CoA dehydrogenase activity"/>
    <property type="evidence" value="ECO:0007669"/>
    <property type="project" value="InterPro"/>
</dbReference>
<dbReference type="GO" id="GO:0050660">
    <property type="term" value="F:flavin adenine dinucleotide binding"/>
    <property type="evidence" value="ECO:0007669"/>
    <property type="project" value="InterPro"/>
</dbReference>
<accession>A0A7C3HA20</accession>
<evidence type="ECO:0000256" key="5">
    <source>
        <dbReference type="ARBA" id="ARBA00023002"/>
    </source>
</evidence>
<evidence type="ECO:0000256" key="6">
    <source>
        <dbReference type="RuleBase" id="RU362125"/>
    </source>
</evidence>
<dbReference type="InterPro" id="IPR013786">
    <property type="entry name" value="AcylCoA_DH/ox_N"/>
</dbReference>
<dbReference type="InterPro" id="IPR006089">
    <property type="entry name" value="Acyl-CoA_DH_CS"/>
</dbReference>
<dbReference type="Gene3D" id="1.10.540.10">
    <property type="entry name" value="Acyl-CoA dehydrogenase/oxidase, N-terminal domain"/>
    <property type="match status" value="1"/>
</dbReference>
<evidence type="ECO:0000256" key="2">
    <source>
        <dbReference type="ARBA" id="ARBA00009347"/>
    </source>
</evidence>
<feature type="domain" description="Acyl-CoA dehydrogenase/oxidase N-terminal" evidence="9">
    <location>
        <begin position="15"/>
        <end position="125"/>
    </location>
</feature>
<dbReference type="PANTHER" id="PTHR43884">
    <property type="entry name" value="ACYL-COA DEHYDROGENASE"/>
    <property type="match status" value="1"/>
</dbReference>
<evidence type="ECO:0000313" key="10">
    <source>
        <dbReference type="EMBL" id="HFG19797.1"/>
    </source>
</evidence>
<dbReference type="FunFam" id="2.40.110.10:FF:000002">
    <property type="entry name" value="Acyl-CoA dehydrogenase fadE12"/>
    <property type="match status" value="1"/>
</dbReference>
<dbReference type="Gene3D" id="1.20.140.10">
    <property type="entry name" value="Butyryl-CoA Dehydrogenase, subunit A, domain 3"/>
    <property type="match status" value="1"/>
</dbReference>
<reference evidence="10" key="1">
    <citation type="journal article" date="2020" name="mSystems">
        <title>Genome- and Community-Level Interaction Insights into Carbon Utilization and Element Cycling Functions of Hydrothermarchaeota in Hydrothermal Sediment.</title>
        <authorList>
            <person name="Zhou Z."/>
            <person name="Liu Y."/>
            <person name="Xu W."/>
            <person name="Pan J."/>
            <person name="Luo Z.H."/>
            <person name="Li M."/>
        </authorList>
    </citation>
    <scope>NUCLEOTIDE SEQUENCE [LARGE SCALE GENOMIC DNA]</scope>
    <source>
        <strain evidence="10">SpSt-524</strain>
    </source>
</reference>
<dbReference type="AlphaFoldDB" id="A0A7C3HA20"/>
<dbReference type="InterPro" id="IPR006091">
    <property type="entry name" value="Acyl-CoA_Oxase/DH_mid-dom"/>
</dbReference>
<dbReference type="EMBL" id="DSWI01000010">
    <property type="protein sequence ID" value="HFG19797.1"/>
    <property type="molecule type" value="Genomic_DNA"/>
</dbReference>
<gene>
    <name evidence="10" type="ORF">ENS82_03620</name>
</gene>
<keyword evidence="4 6" id="KW-0274">FAD</keyword>
<name>A0A7C3HA20_MEIRU</name>
<dbReference type="InterPro" id="IPR009100">
    <property type="entry name" value="AcylCoA_DH/oxidase_NM_dom_sf"/>
</dbReference>
<evidence type="ECO:0000259" key="9">
    <source>
        <dbReference type="Pfam" id="PF02771"/>
    </source>
</evidence>
<dbReference type="SUPFAM" id="SSF47203">
    <property type="entry name" value="Acyl-CoA dehydrogenase C-terminal domain-like"/>
    <property type="match status" value="1"/>
</dbReference>
<evidence type="ECO:0000256" key="4">
    <source>
        <dbReference type="ARBA" id="ARBA00022827"/>
    </source>
</evidence>
<evidence type="ECO:0000259" key="8">
    <source>
        <dbReference type="Pfam" id="PF02770"/>
    </source>
</evidence>
<keyword evidence="3 6" id="KW-0285">Flavoprotein</keyword>
<dbReference type="Pfam" id="PF00441">
    <property type="entry name" value="Acyl-CoA_dh_1"/>
    <property type="match status" value="1"/>
</dbReference>